<evidence type="ECO:0000313" key="3">
    <source>
        <dbReference type="EMBL" id="GAF81006.1"/>
    </source>
</evidence>
<evidence type="ECO:0000256" key="1">
    <source>
        <dbReference type="ARBA" id="ARBA00022729"/>
    </source>
</evidence>
<sequence length="329" mass="37822">DAYYHSNYEPWAARLTGYPGTLGQDPGWDPLGTAVKLAHAAGLELHAWVNVYPVWVTSPEGQAPPQDVTPEHLFWKLSHAYGWADWRQWDEEGPMLLTDRRPYLWASPAVTLTVNHIVSICQDIVTNYEVDGLHLDHIRYAGPEFSRDPISEARFAEAQTLDPDLAWEDWQRAQVADLLSQIYEQVILTHQDVMLTAAVWPIYRDYWDWIANDGYDGYYQDSQGWMWKDLIDAIAPMLYTVSTKDYPDRFDVLVRDFVSNANERHVCPGITADYDSFDGIWSRIEIARQAGASGQAIFSYSLINKWGYWDEFRNGPYAIPADVPPMPWK</sequence>
<gene>
    <name evidence="3" type="ORF">S01H1_14053</name>
</gene>
<feature type="domain" description="Glycosyl hydrolase-like 10" evidence="2">
    <location>
        <begin position="2"/>
        <end position="254"/>
    </location>
</feature>
<name>X0T0Y9_9ZZZZ</name>
<dbReference type="PANTHER" id="PTHR43405">
    <property type="entry name" value="GLYCOSYL HYDROLASE DIGH"/>
    <property type="match status" value="1"/>
</dbReference>
<dbReference type="Gene3D" id="3.20.20.80">
    <property type="entry name" value="Glycosidases"/>
    <property type="match status" value="1"/>
</dbReference>
<dbReference type="SUPFAM" id="SSF51445">
    <property type="entry name" value="(Trans)glycosidases"/>
    <property type="match status" value="1"/>
</dbReference>
<comment type="caution">
    <text evidence="3">The sequence shown here is derived from an EMBL/GenBank/DDBJ whole genome shotgun (WGS) entry which is preliminary data.</text>
</comment>
<proteinExistence type="predicted"/>
<dbReference type="InterPro" id="IPR017853">
    <property type="entry name" value="GH"/>
</dbReference>
<organism evidence="3">
    <name type="scientific">marine sediment metagenome</name>
    <dbReference type="NCBI Taxonomy" id="412755"/>
    <lineage>
        <taxon>unclassified sequences</taxon>
        <taxon>metagenomes</taxon>
        <taxon>ecological metagenomes</taxon>
    </lineage>
</organism>
<keyword evidence="1" id="KW-0732">Signal</keyword>
<dbReference type="Pfam" id="PF02638">
    <property type="entry name" value="GHL10"/>
    <property type="match status" value="1"/>
</dbReference>
<dbReference type="EMBL" id="BARS01007288">
    <property type="protein sequence ID" value="GAF81006.1"/>
    <property type="molecule type" value="Genomic_DNA"/>
</dbReference>
<accession>X0T0Y9</accession>
<evidence type="ECO:0000259" key="2">
    <source>
        <dbReference type="Pfam" id="PF02638"/>
    </source>
</evidence>
<dbReference type="InterPro" id="IPR052177">
    <property type="entry name" value="Divisome_Glycosyl_Hydrolase"/>
</dbReference>
<dbReference type="InterPro" id="IPR003790">
    <property type="entry name" value="GHL10"/>
</dbReference>
<dbReference type="PANTHER" id="PTHR43405:SF1">
    <property type="entry name" value="GLYCOSYL HYDROLASE DIGH"/>
    <property type="match status" value="1"/>
</dbReference>
<feature type="non-terminal residue" evidence="3">
    <location>
        <position position="1"/>
    </location>
</feature>
<dbReference type="AlphaFoldDB" id="X0T0Y9"/>
<protein>
    <recommendedName>
        <fullName evidence="2">Glycosyl hydrolase-like 10 domain-containing protein</fullName>
    </recommendedName>
</protein>
<reference evidence="3" key="1">
    <citation type="journal article" date="2014" name="Front. Microbiol.">
        <title>High frequency of phylogenetically diverse reductive dehalogenase-homologous genes in deep subseafloor sedimentary metagenomes.</title>
        <authorList>
            <person name="Kawai M."/>
            <person name="Futagami T."/>
            <person name="Toyoda A."/>
            <person name="Takaki Y."/>
            <person name="Nishi S."/>
            <person name="Hori S."/>
            <person name="Arai W."/>
            <person name="Tsubouchi T."/>
            <person name="Morono Y."/>
            <person name="Uchiyama I."/>
            <person name="Ito T."/>
            <person name="Fujiyama A."/>
            <person name="Inagaki F."/>
            <person name="Takami H."/>
        </authorList>
    </citation>
    <scope>NUCLEOTIDE SEQUENCE</scope>
    <source>
        <strain evidence="3">Expedition CK06-06</strain>
    </source>
</reference>